<dbReference type="Pfam" id="PF00453">
    <property type="entry name" value="Ribosomal_L20"/>
    <property type="match status" value="1"/>
</dbReference>
<comment type="similarity">
    <text evidence="1 4">Belongs to the bacterial ribosomal protein bL20 family.</text>
</comment>
<evidence type="ECO:0000256" key="1">
    <source>
        <dbReference type="ARBA" id="ARBA00007698"/>
    </source>
</evidence>
<evidence type="ECO:0008006" key="7">
    <source>
        <dbReference type="Google" id="ProtNLM"/>
    </source>
</evidence>
<dbReference type="PANTHER" id="PTHR10986">
    <property type="entry name" value="39S RIBOSOMAL PROTEIN L20"/>
    <property type="match status" value="1"/>
</dbReference>
<dbReference type="EMBL" id="JACMRX010000002">
    <property type="protein sequence ID" value="KAF7994734.1"/>
    <property type="molecule type" value="Genomic_DNA"/>
</dbReference>
<dbReference type="GO" id="GO:0019843">
    <property type="term" value="F:rRNA binding"/>
    <property type="evidence" value="ECO:0007669"/>
    <property type="project" value="InterPro"/>
</dbReference>
<comment type="caution">
    <text evidence="5">The sequence shown here is derived from an EMBL/GenBank/DDBJ whole genome shotgun (WGS) entry which is preliminary data.</text>
</comment>
<organism evidence="5 6">
    <name type="scientific">Aphidius gifuensis</name>
    <name type="common">Parasitoid wasp</name>
    <dbReference type="NCBI Taxonomy" id="684658"/>
    <lineage>
        <taxon>Eukaryota</taxon>
        <taxon>Metazoa</taxon>
        <taxon>Ecdysozoa</taxon>
        <taxon>Arthropoda</taxon>
        <taxon>Hexapoda</taxon>
        <taxon>Insecta</taxon>
        <taxon>Pterygota</taxon>
        <taxon>Neoptera</taxon>
        <taxon>Endopterygota</taxon>
        <taxon>Hymenoptera</taxon>
        <taxon>Apocrita</taxon>
        <taxon>Ichneumonoidea</taxon>
        <taxon>Braconidae</taxon>
        <taxon>Aphidiinae</taxon>
        <taxon>Aphidius</taxon>
    </lineage>
</organism>
<dbReference type="Proteomes" id="UP000639338">
    <property type="component" value="Unassembled WGS sequence"/>
</dbReference>
<keyword evidence="2 4" id="KW-0689">Ribosomal protein</keyword>
<evidence type="ECO:0000313" key="5">
    <source>
        <dbReference type="EMBL" id="KAF7994734.1"/>
    </source>
</evidence>
<dbReference type="GO" id="GO:0005840">
    <property type="term" value="C:ribosome"/>
    <property type="evidence" value="ECO:0007669"/>
    <property type="project" value="UniProtKB-KW"/>
</dbReference>
<dbReference type="GO" id="GO:1990904">
    <property type="term" value="C:ribonucleoprotein complex"/>
    <property type="evidence" value="ECO:0007669"/>
    <property type="project" value="UniProtKB-KW"/>
</dbReference>
<evidence type="ECO:0000256" key="4">
    <source>
        <dbReference type="RuleBase" id="RU000561"/>
    </source>
</evidence>
<dbReference type="CDD" id="cd07026">
    <property type="entry name" value="Ribosomal_L20"/>
    <property type="match status" value="1"/>
</dbReference>
<dbReference type="InterPro" id="IPR035566">
    <property type="entry name" value="Ribosomal_protein_bL20_C"/>
</dbReference>
<protein>
    <recommendedName>
        <fullName evidence="7">Ribosomal protein L20</fullName>
    </recommendedName>
</protein>
<accession>A0A834Y0J3</accession>
<gene>
    <name evidence="5" type="ORF">HCN44_004206</name>
</gene>
<evidence type="ECO:0000256" key="3">
    <source>
        <dbReference type="ARBA" id="ARBA00023274"/>
    </source>
</evidence>
<dbReference type="GO" id="GO:0006412">
    <property type="term" value="P:translation"/>
    <property type="evidence" value="ECO:0007669"/>
    <property type="project" value="InterPro"/>
</dbReference>
<dbReference type="Gene3D" id="6.10.160.10">
    <property type="match status" value="1"/>
</dbReference>
<reference evidence="5 6" key="1">
    <citation type="submission" date="2020-08" db="EMBL/GenBank/DDBJ databases">
        <title>Aphidius gifuensis genome sequencing and assembly.</title>
        <authorList>
            <person name="Du Z."/>
        </authorList>
    </citation>
    <scope>NUCLEOTIDE SEQUENCE [LARGE SCALE GENOMIC DNA]</scope>
    <source>
        <strain evidence="5">YNYX2018</strain>
        <tissue evidence="5">Adults</tissue>
    </source>
</reference>
<keyword evidence="6" id="KW-1185">Reference proteome</keyword>
<dbReference type="NCBIfam" id="TIGR01032">
    <property type="entry name" value="rplT_bact"/>
    <property type="match status" value="1"/>
</dbReference>
<proteinExistence type="inferred from homology"/>
<evidence type="ECO:0000313" key="6">
    <source>
        <dbReference type="Proteomes" id="UP000639338"/>
    </source>
</evidence>
<dbReference type="Gene3D" id="1.10.1900.20">
    <property type="entry name" value="Ribosomal protein L20"/>
    <property type="match status" value="1"/>
</dbReference>
<evidence type="ECO:0000256" key="2">
    <source>
        <dbReference type="ARBA" id="ARBA00022980"/>
    </source>
</evidence>
<dbReference type="GO" id="GO:0003735">
    <property type="term" value="F:structural constituent of ribosome"/>
    <property type="evidence" value="ECO:0007669"/>
    <property type="project" value="InterPro"/>
</dbReference>
<sequence length="148" mass="17079">MVFTSLTLLARNRGPDEFWRKRKIFKMAMHYRGRARNCYSVTIKAVNRAMMFATRGRQLKRMQLSDLWNQRLNAATAEHGITTNILKEGLARNDIFLNRKILTDLACWEPRTFRSLTQTALARTKHDGLNSVKNLDAPVGVITRGMIK</sequence>
<name>A0A834Y0J3_APHGI</name>
<keyword evidence="3 4" id="KW-0687">Ribonucleoprotein</keyword>
<dbReference type="OrthoDB" id="10251781at2759"/>
<dbReference type="PRINTS" id="PR00062">
    <property type="entry name" value="RIBOSOMALL20"/>
</dbReference>
<dbReference type="SUPFAM" id="SSF74731">
    <property type="entry name" value="Ribosomal protein L20"/>
    <property type="match status" value="1"/>
</dbReference>
<dbReference type="AlphaFoldDB" id="A0A834Y0J3"/>
<dbReference type="InterPro" id="IPR005813">
    <property type="entry name" value="Ribosomal_bL20"/>
</dbReference>